<feature type="domain" description="Biopterin-dependent aromatic amino acid hydroxylase family profile" evidence="10">
    <location>
        <begin position="143"/>
        <end position="489"/>
    </location>
</feature>
<evidence type="ECO:0000259" key="10">
    <source>
        <dbReference type="PROSITE" id="PS51410"/>
    </source>
</evidence>
<dbReference type="OrthoDB" id="983542at2759"/>
<keyword evidence="4 8" id="KW-0479">Metal-binding</keyword>
<dbReference type="InterPro" id="IPR019774">
    <property type="entry name" value="Aromatic-AA_hydroxylase_C"/>
</dbReference>
<dbReference type="GO" id="GO:0030424">
    <property type="term" value="C:axon"/>
    <property type="evidence" value="ECO:0007669"/>
    <property type="project" value="TreeGrafter"/>
</dbReference>
<feature type="binding site" evidence="8">
    <location>
        <position position="322"/>
    </location>
    <ligand>
        <name>Fe cation</name>
        <dbReference type="ChEBI" id="CHEBI:24875"/>
    </ligand>
</feature>
<dbReference type="InterPro" id="IPR018301">
    <property type="entry name" value="ArAA_hydroxylase_Fe/CU_BS"/>
</dbReference>
<dbReference type="GO" id="GO:0005506">
    <property type="term" value="F:iron ion binding"/>
    <property type="evidence" value="ECO:0007669"/>
    <property type="project" value="InterPro"/>
</dbReference>
<dbReference type="GO" id="GO:0004511">
    <property type="term" value="F:tyrosine 3-monooxygenase activity"/>
    <property type="evidence" value="ECO:0007669"/>
    <property type="project" value="TreeGrafter"/>
</dbReference>
<sequence length="494" mass="56208">MASENQCDSPRHPRRFSLAHQASCEAQKHAGLKRQNTQLHREQLQIPFQILQKLNDEGVELIWAADKGSIAFTSVLSSSSDLATFIREVVEAFASNNIHITHLETRQDKSEKGWDLLADCDATKEQLIAAAATLTKQHVELTKFALYKKDAVEEVPWFPRHISELDKCSRCITKYDPTTDPRHPGHGDDAYIARRQFLNDQALEYKHGDPIPLVDYTEEEHATWRAVYEKLRGLHESHTCEAYRRNFKMLEEAGVLTADRIPQIRDVNKYLQKKSGFILRPCSGLLSARDFLASLAFRVFQTTTYLRHGSKPHHSPEPDLIHELLGHVPMFADPLVAQLSQDIGLMSLGASDEQIQKLATVYWFIIEFGLCREGGRLKAIGAGLISAYGELVHACSDKPEHRDFDPAKTAVQKYEDDDYQPLYFVAQSIQDALYKLREYALSMVRPFAVIYDPFTRSVETICTISDLEPAFSRFRMEFSSTTYALDKLNINTSK</sequence>
<dbReference type="GO" id="GO:0005737">
    <property type="term" value="C:cytoplasm"/>
    <property type="evidence" value="ECO:0007669"/>
    <property type="project" value="UniProtKB-SubCell"/>
</dbReference>
<evidence type="ECO:0000256" key="4">
    <source>
        <dbReference type="ARBA" id="ARBA00022723"/>
    </source>
</evidence>
<reference evidence="11 12" key="1">
    <citation type="submission" date="2014-03" db="EMBL/GenBank/DDBJ databases">
        <title>Draft genome of the hookworm Oesophagostomum dentatum.</title>
        <authorList>
            <person name="Mitreva M."/>
        </authorList>
    </citation>
    <scope>NUCLEOTIDE SEQUENCE [LARGE SCALE GENOMIC DNA]</scope>
    <source>
        <strain evidence="11 12">OD-Hann</strain>
    </source>
</reference>
<dbReference type="PRINTS" id="PR00372">
    <property type="entry name" value="FYWHYDRXLASE"/>
</dbReference>
<accession>A0A0B1T1U9</accession>
<gene>
    <name evidence="11" type="ORF">OESDEN_10409</name>
</gene>
<dbReference type="SUPFAM" id="SSF56534">
    <property type="entry name" value="Aromatic aminoacid monoxygenases, catalytic and oligomerization domains"/>
    <property type="match status" value="1"/>
</dbReference>
<dbReference type="Gene3D" id="1.10.800.10">
    <property type="entry name" value="Aromatic amino acid hydroxylase"/>
    <property type="match status" value="1"/>
</dbReference>
<dbReference type="PROSITE" id="PS00367">
    <property type="entry name" value="BH4_AAA_HYDROXYL_1"/>
    <property type="match status" value="1"/>
</dbReference>
<dbReference type="AlphaFoldDB" id="A0A0B1T1U9"/>
<proteinExistence type="inferred from homology"/>
<dbReference type="PANTHER" id="PTHR11473">
    <property type="entry name" value="AROMATIC AMINO ACID HYDROXYLASE"/>
    <property type="match status" value="1"/>
</dbReference>
<evidence type="ECO:0000256" key="7">
    <source>
        <dbReference type="ARBA" id="ARBA00023033"/>
    </source>
</evidence>
<dbReference type="Proteomes" id="UP000053660">
    <property type="component" value="Unassembled WGS sequence"/>
</dbReference>
<organism evidence="11 12">
    <name type="scientific">Oesophagostomum dentatum</name>
    <name type="common">Nodular worm</name>
    <dbReference type="NCBI Taxonomy" id="61180"/>
    <lineage>
        <taxon>Eukaryota</taxon>
        <taxon>Metazoa</taxon>
        <taxon>Ecdysozoa</taxon>
        <taxon>Nematoda</taxon>
        <taxon>Chromadorea</taxon>
        <taxon>Rhabditida</taxon>
        <taxon>Rhabditina</taxon>
        <taxon>Rhabditomorpha</taxon>
        <taxon>Strongyloidea</taxon>
        <taxon>Strongylidae</taxon>
        <taxon>Oesophagostomum</taxon>
    </lineage>
</organism>
<dbReference type="InterPro" id="IPR019773">
    <property type="entry name" value="Tyrosine_3-monooxygenase-like"/>
</dbReference>
<evidence type="ECO:0000313" key="12">
    <source>
        <dbReference type="Proteomes" id="UP000053660"/>
    </source>
</evidence>
<evidence type="ECO:0000256" key="6">
    <source>
        <dbReference type="ARBA" id="ARBA00023004"/>
    </source>
</evidence>
<keyword evidence="7" id="KW-0503">Monooxygenase</keyword>
<evidence type="ECO:0000256" key="9">
    <source>
        <dbReference type="PIRSR" id="PIRSR601273-2"/>
    </source>
</evidence>
<keyword evidence="6 8" id="KW-0408">Iron</keyword>
<feature type="binding site" evidence="8">
    <location>
        <position position="327"/>
    </location>
    <ligand>
        <name>Fe cation</name>
        <dbReference type="ChEBI" id="CHEBI:24875"/>
    </ligand>
</feature>
<evidence type="ECO:0000256" key="5">
    <source>
        <dbReference type="ARBA" id="ARBA00023002"/>
    </source>
</evidence>
<dbReference type="Pfam" id="PF00351">
    <property type="entry name" value="Biopterin_H"/>
    <property type="match status" value="1"/>
</dbReference>
<dbReference type="InterPro" id="IPR036329">
    <property type="entry name" value="Aro-AA_hydroxylase_C_sf"/>
</dbReference>
<keyword evidence="12" id="KW-1185">Reference proteome</keyword>
<dbReference type="GO" id="GO:0006585">
    <property type="term" value="P:dopamine biosynthetic process from tyrosine"/>
    <property type="evidence" value="ECO:0007669"/>
    <property type="project" value="TreeGrafter"/>
</dbReference>
<dbReference type="EMBL" id="KN553804">
    <property type="protein sequence ID" value="KHJ89757.1"/>
    <property type="molecule type" value="Genomic_DNA"/>
</dbReference>
<comment type="similarity">
    <text evidence="3">Belongs to the biopterin-dependent aromatic amino acid hydroxylase family.</text>
</comment>
<evidence type="ECO:0000313" key="11">
    <source>
        <dbReference type="EMBL" id="KHJ89757.1"/>
    </source>
</evidence>
<dbReference type="InterPro" id="IPR036951">
    <property type="entry name" value="ArAA_hydroxylase_sf"/>
</dbReference>
<comment type="cofactor">
    <cofactor evidence="1 9">
        <name>Fe(2+)</name>
        <dbReference type="ChEBI" id="CHEBI:29033"/>
    </cofactor>
</comment>
<evidence type="ECO:0000256" key="1">
    <source>
        <dbReference type="ARBA" id="ARBA00001954"/>
    </source>
</evidence>
<comment type="subcellular location">
    <subcellularLocation>
        <location evidence="2">Cytoplasm</location>
    </subcellularLocation>
</comment>
<name>A0A0B1T1U9_OESDE</name>
<keyword evidence="5" id="KW-0560">Oxidoreductase</keyword>
<dbReference type="InterPro" id="IPR001273">
    <property type="entry name" value="ArAA_hydroxylase"/>
</dbReference>
<dbReference type="GO" id="GO:0043204">
    <property type="term" value="C:perikaryon"/>
    <property type="evidence" value="ECO:0007669"/>
    <property type="project" value="TreeGrafter"/>
</dbReference>
<evidence type="ECO:0000256" key="3">
    <source>
        <dbReference type="ARBA" id="ARBA00009712"/>
    </source>
</evidence>
<dbReference type="FunFam" id="1.10.800.10:FF:000004">
    <property type="entry name" value="Tyrosine 3-monooxygenase"/>
    <property type="match status" value="1"/>
</dbReference>
<evidence type="ECO:0000256" key="2">
    <source>
        <dbReference type="ARBA" id="ARBA00004496"/>
    </source>
</evidence>
<dbReference type="PROSITE" id="PS51410">
    <property type="entry name" value="BH4_AAA_HYDROXYL_2"/>
    <property type="match status" value="1"/>
</dbReference>
<feature type="binding site" evidence="8">
    <location>
        <position position="367"/>
    </location>
    <ligand>
        <name>Fe cation</name>
        <dbReference type="ChEBI" id="CHEBI:24875"/>
    </ligand>
</feature>
<protein>
    <submittedName>
        <fullName evidence="11">Biopterin-dependent aromatic amino acid hydroxylase</fullName>
    </submittedName>
</protein>
<dbReference type="PIRSF" id="PIRSF000336">
    <property type="entry name" value="TH"/>
    <property type="match status" value="1"/>
</dbReference>
<evidence type="ECO:0000256" key="8">
    <source>
        <dbReference type="PIRSR" id="PIRSR000336-1"/>
    </source>
</evidence>
<dbReference type="PANTHER" id="PTHR11473:SF15">
    <property type="entry name" value="TYROSINE 3-MONOOXYGENASE"/>
    <property type="match status" value="1"/>
</dbReference>